<evidence type="ECO:0000256" key="4">
    <source>
        <dbReference type="ARBA" id="ARBA00022692"/>
    </source>
</evidence>
<dbReference type="Pfam" id="PF03458">
    <property type="entry name" value="Gly_transporter"/>
    <property type="match status" value="2"/>
</dbReference>
<comment type="subcellular location">
    <subcellularLocation>
        <location evidence="1">Cell membrane</location>
        <topology evidence="1">Multi-pass membrane protein</topology>
    </subcellularLocation>
</comment>
<feature type="domain" description="Glycine transporter" evidence="8">
    <location>
        <begin position="12"/>
        <end position="82"/>
    </location>
</feature>
<evidence type="ECO:0000256" key="6">
    <source>
        <dbReference type="ARBA" id="ARBA00023136"/>
    </source>
</evidence>
<evidence type="ECO:0000313" key="9">
    <source>
        <dbReference type="EMBL" id="MTB72918.1"/>
    </source>
</evidence>
<comment type="similarity">
    <text evidence="2">Belongs to the UPF0126 family.</text>
</comment>
<evidence type="ECO:0000256" key="7">
    <source>
        <dbReference type="SAM" id="Phobius"/>
    </source>
</evidence>
<feature type="transmembrane region" description="Helical" evidence="7">
    <location>
        <begin position="93"/>
        <end position="114"/>
    </location>
</feature>
<dbReference type="RefSeq" id="WP_154594153.1">
    <property type="nucleotide sequence ID" value="NZ_WLVL01000040.1"/>
</dbReference>
<sequence length="208" mass="21354">MVTSYPQALLGLDLVGVFAFALSGGLVGVRKGLDIFGVLVLACVTALGGGVLRDVVLDVRPVGLTDWRLVLAAVIAGLVAFGYAHVVQRLSKLVLTFDALGLATFAIAGTVKALSLDAPALESVLIGLMTAVGGGMVRDVLAGVVPEVLRTQLYAVPALAGSALLVALTSLDVTGPVPSIVCAGFVFAVRMAALRWHWSAPRSPRSLP</sequence>
<keyword evidence="10" id="KW-1185">Reference proteome</keyword>
<evidence type="ECO:0000256" key="3">
    <source>
        <dbReference type="ARBA" id="ARBA00022475"/>
    </source>
</evidence>
<dbReference type="AlphaFoldDB" id="A0A6I3IF70"/>
<organism evidence="9 10">
    <name type="scientific">Arsenicicoccus cauae</name>
    <dbReference type="NCBI Taxonomy" id="2663847"/>
    <lineage>
        <taxon>Bacteria</taxon>
        <taxon>Bacillati</taxon>
        <taxon>Actinomycetota</taxon>
        <taxon>Actinomycetes</taxon>
        <taxon>Micrococcales</taxon>
        <taxon>Intrasporangiaceae</taxon>
        <taxon>Arsenicicoccus</taxon>
    </lineage>
</organism>
<keyword evidence="3" id="KW-1003">Cell membrane</keyword>
<dbReference type="EMBL" id="WLVL01000040">
    <property type="protein sequence ID" value="MTB72918.1"/>
    <property type="molecule type" value="Genomic_DNA"/>
</dbReference>
<dbReference type="PANTHER" id="PTHR30506:SF3">
    <property type="entry name" value="UPF0126 INNER MEMBRANE PROTEIN YADS-RELATED"/>
    <property type="match status" value="1"/>
</dbReference>
<comment type="caution">
    <text evidence="9">The sequence shown here is derived from an EMBL/GenBank/DDBJ whole genome shotgun (WGS) entry which is preliminary data.</text>
</comment>
<dbReference type="GO" id="GO:0005886">
    <property type="term" value="C:plasma membrane"/>
    <property type="evidence" value="ECO:0007669"/>
    <property type="project" value="UniProtKB-SubCell"/>
</dbReference>
<evidence type="ECO:0000259" key="8">
    <source>
        <dbReference type="Pfam" id="PF03458"/>
    </source>
</evidence>
<accession>A0A6I3IF70</accession>
<keyword evidence="5 7" id="KW-1133">Transmembrane helix</keyword>
<reference evidence="9 10" key="1">
    <citation type="submission" date="2019-11" db="EMBL/GenBank/DDBJ databases">
        <title>Whole genome sequencing identifies a novel species of the genus Arsenicicoccus isolated from human blood.</title>
        <authorList>
            <person name="Jeong J.H."/>
            <person name="Kweon O.J."/>
            <person name="Kim H.R."/>
            <person name="Kim T.-H."/>
            <person name="Ha S.-M."/>
            <person name="Lee M.-K."/>
        </authorList>
    </citation>
    <scope>NUCLEOTIDE SEQUENCE [LARGE SCALE GENOMIC DNA]</scope>
    <source>
        <strain evidence="9 10">MKL-02</strain>
    </source>
</reference>
<evidence type="ECO:0000256" key="5">
    <source>
        <dbReference type="ARBA" id="ARBA00022989"/>
    </source>
</evidence>
<feature type="domain" description="Glycine transporter" evidence="8">
    <location>
        <begin position="96"/>
        <end position="168"/>
    </location>
</feature>
<protein>
    <submittedName>
        <fullName evidence="9">Trimeric intracellular cation channel family protein</fullName>
    </submittedName>
</protein>
<keyword evidence="4 7" id="KW-0812">Transmembrane</keyword>
<evidence type="ECO:0000256" key="1">
    <source>
        <dbReference type="ARBA" id="ARBA00004651"/>
    </source>
</evidence>
<feature type="transmembrane region" description="Helical" evidence="7">
    <location>
        <begin position="6"/>
        <end position="28"/>
    </location>
</feature>
<dbReference type="PANTHER" id="PTHR30506">
    <property type="entry name" value="INNER MEMBRANE PROTEIN"/>
    <property type="match status" value="1"/>
</dbReference>
<name>A0A6I3IF70_9MICO</name>
<keyword evidence="6 7" id="KW-0472">Membrane</keyword>
<evidence type="ECO:0000256" key="2">
    <source>
        <dbReference type="ARBA" id="ARBA00008193"/>
    </source>
</evidence>
<gene>
    <name evidence="9" type="ORF">GGG17_13265</name>
</gene>
<feature type="transmembrane region" description="Helical" evidence="7">
    <location>
        <begin position="67"/>
        <end position="86"/>
    </location>
</feature>
<dbReference type="Proteomes" id="UP000431092">
    <property type="component" value="Unassembled WGS sequence"/>
</dbReference>
<evidence type="ECO:0000313" key="10">
    <source>
        <dbReference type="Proteomes" id="UP000431092"/>
    </source>
</evidence>
<feature type="transmembrane region" description="Helical" evidence="7">
    <location>
        <begin position="35"/>
        <end position="52"/>
    </location>
</feature>
<proteinExistence type="inferred from homology"/>
<dbReference type="InterPro" id="IPR005115">
    <property type="entry name" value="Gly_transporter"/>
</dbReference>